<protein>
    <recommendedName>
        <fullName evidence="7">Citrate transporter-like domain-containing protein</fullName>
    </recommendedName>
</protein>
<feature type="transmembrane region" description="Helical" evidence="6">
    <location>
        <begin position="533"/>
        <end position="551"/>
    </location>
</feature>
<dbReference type="EMBL" id="BPUB01000002">
    <property type="protein sequence ID" value="GJG59260.1"/>
    <property type="molecule type" value="Genomic_DNA"/>
</dbReference>
<dbReference type="PANTHER" id="PTHR10283">
    <property type="entry name" value="SOLUTE CARRIER FAMILY 13 MEMBER"/>
    <property type="match status" value="1"/>
</dbReference>
<evidence type="ECO:0000313" key="9">
    <source>
        <dbReference type="Proteomes" id="UP000825483"/>
    </source>
</evidence>
<name>A0A9R1CAZ7_9BACT</name>
<evidence type="ECO:0000256" key="6">
    <source>
        <dbReference type="SAM" id="Phobius"/>
    </source>
</evidence>
<accession>A0A9R1CAZ7</accession>
<evidence type="ECO:0000256" key="3">
    <source>
        <dbReference type="ARBA" id="ARBA00022692"/>
    </source>
</evidence>
<feature type="transmembrane region" description="Helical" evidence="6">
    <location>
        <begin position="471"/>
        <end position="490"/>
    </location>
</feature>
<feature type="transmembrane region" description="Helical" evidence="6">
    <location>
        <begin position="445"/>
        <end position="465"/>
    </location>
</feature>
<feature type="transmembrane region" description="Helical" evidence="6">
    <location>
        <begin position="558"/>
        <end position="578"/>
    </location>
</feature>
<dbReference type="GO" id="GO:0005315">
    <property type="term" value="F:phosphate transmembrane transporter activity"/>
    <property type="evidence" value="ECO:0007669"/>
    <property type="project" value="TreeGrafter"/>
</dbReference>
<keyword evidence="4 6" id="KW-1133">Transmembrane helix</keyword>
<feature type="transmembrane region" description="Helical" evidence="6">
    <location>
        <begin position="12"/>
        <end position="31"/>
    </location>
</feature>
<comment type="caution">
    <text evidence="8">The sequence shown here is derived from an EMBL/GenBank/DDBJ whole genome shotgun (WGS) entry which is preliminary data.</text>
</comment>
<proteinExistence type="predicted"/>
<dbReference type="CDD" id="cd01115">
    <property type="entry name" value="SLC13_permease"/>
    <property type="match status" value="1"/>
</dbReference>
<feature type="transmembrane region" description="Helical" evidence="6">
    <location>
        <begin position="584"/>
        <end position="604"/>
    </location>
</feature>
<evidence type="ECO:0000256" key="4">
    <source>
        <dbReference type="ARBA" id="ARBA00022989"/>
    </source>
</evidence>
<comment type="subcellular location">
    <subcellularLocation>
        <location evidence="1">Membrane</location>
        <topology evidence="1">Multi-pass membrane protein</topology>
    </subcellularLocation>
</comment>
<feature type="transmembrane region" description="Helical" evidence="6">
    <location>
        <begin position="625"/>
        <end position="645"/>
    </location>
</feature>
<keyword evidence="3 6" id="KW-0812">Transmembrane</keyword>
<evidence type="ECO:0000256" key="2">
    <source>
        <dbReference type="ARBA" id="ARBA00022448"/>
    </source>
</evidence>
<gene>
    <name evidence="8" type="ORF">PRLR5076_21110</name>
</gene>
<feature type="transmembrane region" description="Helical" evidence="6">
    <location>
        <begin position="65"/>
        <end position="83"/>
    </location>
</feature>
<evidence type="ECO:0000313" key="8">
    <source>
        <dbReference type="EMBL" id="GJG59260.1"/>
    </source>
</evidence>
<dbReference type="Pfam" id="PF03600">
    <property type="entry name" value="CitMHS"/>
    <property type="match status" value="1"/>
</dbReference>
<dbReference type="Proteomes" id="UP000825483">
    <property type="component" value="Unassembled WGS sequence"/>
</dbReference>
<reference evidence="8" key="1">
    <citation type="journal article" date="2022" name="Int. J. Syst. Evol. Microbiol.">
        <title>Prevotella lacticifex sp. nov., isolated from the rumen of cows.</title>
        <authorList>
            <person name="Shinkai T."/>
            <person name="Ikeyama N."/>
            <person name="Kumagai M."/>
            <person name="Ohmori H."/>
            <person name="Sakamoto M."/>
            <person name="Ohkuma M."/>
            <person name="Mitsumori M."/>
        </authorList>
    </citation>
    <scope>NUCLEOTIDE SEQUENCE</scope>
    <source>
        <strain evidence="8">R5076</strain>
    </source>
</reference>
<dbReference type="NCBIfam" id="TIGR00785">
    <property type="entry name" value="dass"/>
    <property type="match status" value="1"/>
</dbReference>
<keyword evidence="9" id="KW-1185">Reference proteome</keyword>
<feature type="transmembrane region" description="Helical" evidence="6">
    <location>
        <begin position="275"/>
        <end position="298"/>
    </location>
</feature>
<dbReference type="AlphaFoldDB" id="A0A9R1CAZ7"/>
<dbReference type="GO" id="GO:0005886">
    <property type="term" value="C:plasma membrane"/>
    <property type="evidence" value="ECO:0007669"/>
    <property type="project" value="TreeGrafter"/>
</dbReference>
<sequence>MEENQTKLSDRFSLKKFIEFAVIIVITAIIWNLPQDSFGIAGLTVIQQRVIAIFVFATLSWLTEAIPSWATSIAIITIMCLTISNNSLSMFKGGGAAISANGTELEFTKGLKFTSGIIGENKIIIDEKGQQLTLRGNDVAFRIDSLHKGEVIATTYVPDNEDKAFLTLTNANVKEGSRSDSLAVINAVVTKDAEVTFLNKGGLINLKKIQIKDGDKVVRQWDFTKVSDRDLNSLQKDAAIWSAASDKSGVYTNRATLKGADFGAELKSSDIMATFANPIIILFLGGFILAIAATKSGLDVLLAKNLIKPFGKKSENVLLGFLLITGAFSMFVSNTATAAMMLTFLTPVFAALPASGKGRVALTLSIPVAANIGGMATPIGTPPNAIALQALNGPELHMGIGFGQWMSFMFPLVIVLLLISWFLLKKFYPFSQKTIELTIEGDVHRGWRMWVVCITFAVTIIMWLLDKVTGVDANTVALIPIAIFAVTGVITAKDLQQINWSVIWMVAGGFALGLGMNGSGLANAAIASIPFGSWSPIVIMIVSGLICYFLSNFISNTATAALLVPILAVVCNGMGASLDPVGGTSTILLGIALSASAAMCLPISTPPNAIAYSTGLVDQKSMLKMGIIVGMITMVLGYVVLYMVGKMHILG</sequence>
<dbReference type="PANTHER" id="PTHR10283:SF92">
    <property type="entry name" value="LOW-AFFINITY PHOSPHATE TRANSPORTER PHO91"/>
    <property type="match status" value="1"/>
</dbReference>
<feature type="domain" description="Citrate transporter-like" evidence="7">
    <location>
        <begin position="269"/>
        <end position="581"/>
    </location>
</feature>
<dbReference type="Pfam" id="PF00939">
    <property type="entry name" value="Na_sulph_symp"/>
    <property type="match status" value="1"/>
</dbReference>
<dbReference type="InterPro" id="IPR004680">
    <property type="entry name" value="Cit_transptr-like_dom"/>
</dbReference>
<dbReference type="InterPro" id="IPR001898">
    <property type="entry name" value="SLC13A/DASS"/>
</dbReference>
<evidence type="ECO:0000259" key="7">
    <source>
        <dbReference type="Pfam" id="PF03600"/>
    </source>
</evidence>
<feature type="transmembrane region" description="Helical" evidence="6">
    <location>
        <begin position="318"/>
        <end position="348"/>
    </location>
</feature>
<evidence type="ECO:0000256" key="5">
    <source>
        <dbReference type="ARBA" id="ARBA00023136"/>
    </source>
</evidence>
<keyword evidence="5 6" id="KW-0472">Membrane</keyword>
<evidence type="ECO:0000256" key="1">
    <source>
        <dbReference type="ARBA" id="ARBA00004141"/>
    </source>
</evidence>
<organism evidence="8 9">
    <name type="scientific">Prevotella lacticifex</name>
    <dbReference type="NCBI Taxonomy" id="2854755"/>
    <lineage>
        <taxon>Bacteria</taxon>
        <taxon>Pseudomonadati</taxon>
        <taxon>Bacteroidota</taxon>
        <taxon>Bacteroidia</taxon>
        <taxon>Bacteroidales</taxon>
        <taxon>Prevotellaceae</taxon>
        <taxon>Prevotella</taxon>
    </lineage>
</organism>
<feature type="transmembrane region" description="Helical" evidence="6">
    <location>
        <begin position="360"/>
        <end position="380"/>
    </location>
</feature>
<feature type="transmembrane region" description="Helical" evidence="6">
    <location>
        <begin position="400"/>
        <end position="424"/>
    </location>
</feature>
<keyword evidence="2" id="KW-0813">Transport</keyword>
<feature type="transmembrane region" description="Helical" evidence="6">
    <location>
        <begin position="502"/>
        <end position="527"/>
    </location>
</feature>